<feature type="transmembrane region" description="Helical" evidence="2">
    <location>
        <begin position="594"/>
        <end position="612"/>
    </location>
</feature>
<organism evidence="4 5">
    <name type="scientific">Halorubrum aidingense JCM 13560</name>
    <dbReference type="NCBI Taxonomy" id="1230454"/>
    <lineage>
        <taxon>Archaea</taxon>
        <taxon>Methanobacteriati</taxon>
        <taxon>Methanobacteriota</taxon>
        <taxon>Stenosarchaea group</taxon>
        <taxon>Halobacteria</taxon>
        <taxon>Halobacteriales</taxon>
        <taxon>Haloferacaceae</taxon>
        <taxon>Halorubrum</taxon>
    </lineage>
</organism>
<feature type="transmembrane region" description="Helical" evidence="2">
    <location>
        <begin position="152"/>
        <end position="169"/>
    </location>
</feature>
<comment type="caution">
    <text evidence="4">The sequence shown here is derived from an EMBL/GenBank/DDBJ whole genome shotgun (WGS) entry which is preliminary data.</text>
</comment>
<feature type="compositionally biased region" description="Low complexity" evidence="1">
    <location>
        <begin position="1"/>
        <end position="11"/>
    </location>
</feature>
<feature type="transmembrane region" description="Helical" evidence="2">
    <location>
        <begin position="415"/>
        <end position="435"/>
    </location>
</feature>
<feature type="transmembrane region" description="Helical" evidence="2">
    <location>
        <begin position="526"/>
        <end position="546"/>
    </location>
</feature>
<feature type="transmembrane region" description="Helical" evidence="2">
    <location>
        <begin position="95"/>
        <end position="116"/>
    </location>
</feature>
<dbReference type="OrthoDB" id="371890at2157"/>
<dbReference type="PANTHER" id="PTHR43849:SF2">
    <property type="entry name" value="BLL3936 PROTEIN"/>
    <property type="match status" value="1"/>
</dbReference>
<feature type="transmembrane region" description="Helical" evidence="2">
    <location>
        <begin position="243"/>
        <end position="264"/>
    </location>
</feature>
<proteinExistence type="predicted"/>
<feature type="transmembrane region" description="Helical" evidence="2">
    <location>
        <begin position="485"/>
        <end position="506"/>
    </location>
</feature>
<evidence type="ECO:0000313" key="5">
    <source>
        <dbReference type="Proteomes" id="UP000011575"/>
    </source>
</evidence>
<evidence type="ECO:0000313" key="4">
    <source>
        <dbReference type="EMBL" id="EMA65251.1"/>
    </source>
</evidence>
<feature type="transmembrane region" description="Helical" evidence="2">
    <location>
        <begin position="128"/>
        <end position="146"/>
    </location>
</feature>
<feature type="transmembrane region" description="Helical" evidence="2">
    <location>
        <begin position="737"/>
        <end position="754"/>
    </location>
</feature>
<dbReference type="RefSeq" id="WP_008002348.1">
    <property type="nucleotide sequence ID" value="NZ_AOJI01000033.1"/>
</dbReference>
<keyword evidence="2" id="KW-0812">Transmembrane</keyword>
<dbReference type="STRING" id="1230454.C461_14183"/>
<dbReference type="PATRIC" id="fig|1230454.4.peg.2853"/>
<dbReference type="Pfam" id="PF06808">
    <property type="entry name" value="DctM"/>
    <property type="match status" value="1"/>
</dbReference>
<feature type="transmembrane region" description="Helical" evidence="2">
    <location>
        <begin position="219"/>
        <end position="236"/>
    </location>
</feature>
<dbReference type="EMBL" id="AOJI01000033">
    <property type="protein sequence ID" value="EMA65251.1"/>
    <property type="molecule type" value="Genomic_DNA"/>
</dbReference>
<dbReference type="NCBIfam" id="TIGR02123">
    <property type="entry name" value="TRAP_fused"/>
    <property type="match status" value="1"/>
</dbReference>
<dbReference type="Proteomes" id="UP000011575">
    <property type="component" value="Unassembled WGS sequence"/>
</dbReference>
<feature type="transmembrane region" description="Helical" evidence="2">
    <location>
        <begin position="181"/>
        <end position="203"/>
    </location>
</feature>
<keyword evidence="5" id="KW-1185">Reference proteome</keyword>
<sequence>MANHSDTATDPTDPPDSPDLSNESLLDDEESLELAPGDRGRKQLWLYLLSLPFWFLVIFIPTLIVPNFLAGAYGQALPGMLFDDPASLATTIEDVSTTILGVAAVVGIAGVSALILRLGSGIEERLRMALVSFSIPFWMIVMWYSYTQLMPRGQYAVAFLGGILGLYVISELDEPLIQRDWLEVGLLVGSGLISVATSGYLFVNYQSVAIDTVGRATEPQLAMAFAFTLAMIYLTWRSFGITFLAVVLIGIGYGFAGPFMPGALSHGGLSGTRMLRILVVSVDGFYGFLTRLVAAWIALFLLYAGLLKAYGAFDLILRIAVRSAKYVDSGIAQTAVVASAVIGSVNGSQTANAGMTGSFTIPLMKENGIKPETAGGIEAVASTSGQVLPPVMGAGAFIMANLITGITYVDVIVSGLIPAAILVVSITIAVHYVAAPQIENPEMDGLIGETMERRAVALESVKYGIPLLILIYVLGILQYTVMTAALYTAVSMIAFGIGIPLLQAALDGESKKAALFETLKQTVDGFREGLIVVAPVTIILASINGVVDILMATGVPTAISLTLLDLSGGVPIVAFVLAMIICIILGLGMPTTAAYTVVALLVAPTLISQFLVPDIAAHFFVFYAAILAGLTPPIATCVAVTCGISGGGFWGSCKEALRISAPLFVLPFAFVYHPELVSGTFDYASLSAGLLAMVGSLAIIHGINYRFVFGRGQTYGLRVAFFVAGVVGMVHPTQLVQIGAIAAVGALYFLQIIVGRPNPLGTLRGAAGVISGRNR</sequence>
<evidence type="ECO:0000256" key="1">
    <source>
        <dbReference type="SAM" id="MobiDB-lite"/>
    </source>
</evidence>
<dbReference type="InterPro" id="IPR011853">
    <property type="entry name" value="TRAP_DctM-Dct_fused"/>
</dbReference>
<feature type="transmembrane region" description="Helical" evidence="2">
    <location>
        <begin position="387"/>
        <end position="409"/>
    </location>
</feature>
<gene>
    <name evidence="4" type="ORF">C461_14183</name>
</gene>
<keyword evidence="2" id="KW-0472">Membrane</keyword>
<feature type="domain" description="TRAP C4-dicarboxylate transport system permease DctM subunit" evidence="3">
    <location>
        <begin position="259"/>
        <end position="677"/>
    </location>
</feature>
<feature type="transmembrane region" description="Helical" evidence="2">
    <location>
        <begin position="715"/>
        <end position="731"/>
    </location>
</feature>
<keyword evidence="2" id="KW-1133">Transmembrane helix</keyword>
<evidence type="ECO:0000259" key="3">
    <source>
        <dbReference type="Pfam" id="PF06808"/>
    </source>
</evidence>
<reference evidence="4 5" key="1">
    <citation type="journal article" date="2014" name="PLoS Genet.">
        <title>Phylogenetically driven sequencing of extremely halophilic archaea reveals strategies for static and dynamic osmo-response.</title>
        <authorList>
            <person name="Becker E.A."/>
            <person name="Seitzer P.M."/>
            <person name="Tritt A."/>
            <person name="Larsen D."/>
            <person name="Krusor M."/>
            <person name="Yao A.I."/>
            <person name="Wu D."/>
            <person name="Madern D."/>
            <person name="Eisen J.A."/>
            <person name="Darling A.E."/>
            <person name="Facciotti M.T."/>
        </authorList>
    </citation>
    <scope>NUCLEOTIDE SEQUENCE [LARGE SCALE GENOMIC DNA]</scope>
    <source>
        <strain evidence="4 5">JCM 13560</strain>
    </source>
</reference>
<feature type="transmembrane region" description="Helical" evidence="2">
    <location>
        <begin position="566"/>
        <end position="587"/>
    </location>
</feature>
<name>M0P596_9EURY</name>
<dbReference type="PANTHER" id="PTHR43849">
    <property type="entry name" value="BLL3936 PROTEIN"/>
    <property type="match status" value="1"/>
</dbReference>
<accession>M0P596</accession>
<feature type="transmembrane region" description="Helical" evidence="2">
    <location>
        <begin position="618"/>
        <end position="644"/>
    </location>
</feature>
<feature type="transmembrane region" description="Helical" evidence="2">
    <location>
        <begin position="284"/>
        <end position="306"/>
    </location>
</feature>
<dbReference type="AlphaFoldDB" id="M0P596"/>
<feature type="transmembrane region" description="Helical" evidence="2">
    <location>
        <begin position="44"/>
        <end position="75"/>
    </location>
</feature>
<evidence type="ECO:0000256" key="2">
    <source>
        <dbReference type="SAM" id="Phobius"/>
    </source>
</evidence>
<feature type="transmembrane region" description="Helical" evidence="2">
    <location>
        <begin position="684"/>
        <end position="703"/>
    </location>
</feature>
<feature type="transmembrane region" description="Helical" evidence="2">
    <location>
        <begin position="656"/>
        <end position="672"/>
    </location>
</feature>
<protein>
    <submittedName>
        <fullName evidence="4">TRAP transporter, 4TM/12TM fusion protein</fullName>
    </submittedName>
</protein>
<feature type="region of interest" description="Disordered" evidence="1">
    <location>
        <begin position="1"/>
        <end position="28"/>
    </location>
</feature>
<feature type="transmembrane region" description="Helical" evidence="2">
    <location>
        <begin position="456"/>
        <end position="479"/>
    </location>
</feature>
<dbReference type="InterPro" id="IPR010656">
    <property type="entry name" value="DctM"/>
</dbReference>